<proteinExistence type="predicted"/>
<dbReference type="OrthoDB" id="9005995at2"/>
<dbReference type="EMBL" id="RBZV01000012">
    <property type="protein sequence ID" value="RKP44564.1"/>
    <property type="molecule type" value="Genomic_DNA"/>
</dbReference>
<sequence>MDSAWMSAHLQQMFAQEVVGTGTSAHSTASAPETQQLADKFQALYEHGRAAAPQSNGMDTETMISKVVHDQDVMTRAVSNDAMFMMHSMPHMSMQQSFAAQTQVMLEASGLECDMQVKLAVVTSTKDAIGTLMRNQ</sequence>
<gene>
    <name evidence="1" type="ORF">D7S89_22045</name>
</gene>
<organism evidence="1 2">
    <name type="scientific">Trinickia fusca</name>
    <dbReference type="NCBI Taxonomy" id="2419777"/>
    <lineage>
        <taxon>Bacteria</taxon>
        <taxon>Pseudomonadati</taxon>
        <taxon>Pseudomonadota</taxon>
        <taxon>Betaproteobacteria</taxon>
        <taxon>Burkholderiales</taxon>
        <taxon>Burkholderiaceae</taxon>
        <taxon>Trinickia</taxon>
    </lineage>
</organism>
<name>A0A494X8R5_9BURK</name>
<dbReference type="RefSeq" id="WP_121280987.1">
    <property type="nucleotide sequence ID" value="NZ_RBZV01000012.1"/>
</dbReference>
<protein>
    <recommendedName>
        <fullName evidence="3">Type III secretion protein HrpB2</fullName>
    </recommendedName>
</protein>
<reference evidence="1 2" key="1">
    <citation type="submission" date="2018-10" db="EMBL/GenBank/DDBJ databases">
        <title>Paraburkholderia sp. 7MK8-2, isolated from soil.</title>
        <authorList>
            <person name="Gao Z.-H."/>
            <person name="Qiu L.-H."/>
        </authorList>
    </citation>
    <scope>NUCLEOTIDE SEQUENCE [LARGE SCALE GENOMIC DNA]</scope>
    <source>
        <strain evidence="1 2">7MK8-2</strain>
    </source>
</reference>
<evidence type="ECO:0000313" key="2">
    <source>
        <dbReference type="Proteomes" id="UP000280434"/>
    </source>
</evidence>
<dbReference type="AlphaFoldDB" id="A0A494X8R5"/>
<evidence type="ECO:0000313" key="1">
    <source>
        <dbReference type="EMBL" id="RKP44564.1"/>
    </source>
</evidence>
<keyword evidence="2" id="KW-1185">Reference proteome</keyword>
<dbReference type="Proteomes" id="UP000280434">
    <property type="component" value="Unassembled WGS sequence"/>
</dbReference>
<accession>A0A494X8R5</accession>
<comment type="caution">
    <text evidence="1">The sequence shown here is derived from an EMBL/GenBank/DDBJ whole genome shotgun (WGS) entry which is preliminary data.</text>
</comment>
<evidence type="ECO:0008006" key="3">
    <source>
        <dbReference type="Google" id="ProtNLM"/>
    </source>
</evidence>
<dbReference type="InterPro" id="IPR013391">
    <property type="entry name" value="T3SS_HrpB2"/>
</dbReference>
<dbReference type="Pfam" id="PF09487">
    <property type="entry name" value="HrpB2"/>
    <property type="match status" value="1"/>
</dbReference>